<feature type="compositionally biased region" description="Polar residues" evidence="1">
    <location>
        <begin position="53"/>
        <end position="63"/>
    </location>
</feature>
<feature type="compositionally biased region" description="Low complexity" evidence="1">
    <location>
        <begin position="64"/>
        <end position="96"/>
    </location>
</feature>
<feature type="region of interest" description="Disordered" evidence="1">
    <location>
        <begin position="25"/>
        <end position="158"/>
    </location>
</feature>
<accession>A0A1M2VRP3</accession>
<evidence type="ECO:0000256" key="2">
    <source>
        <dbReference type="SAM" id="Phobius"/>
    </source>
</evidence>
<feature type="compositionally biased region" description="Low complexity" evidence="1">
    <location>
        <begin position="107"/>
        <end position="142"/>
    </location>
</feature>
<dbReference type="OMA" id="LERIWCC"/>
<keyword evidence="2" id="KW-1133">Transmembrane helix</keyword>
<dbReference type="Proteomes" id="UP000184267">
    <property type="component" value="Unassembled WGS sequence"/>
</dbReference>
<name>A0A1M2VRP3_TRAPU</name>
<feature type="compositionally biased region" description="Pro residues" evidence="1">
    <location>
        <begin position="271"/>
        <end position="284"/>
    </location>
</feature>
<sequence>MRATSPPTQLERIWCCPARVEECCASAAGSDDPSPSNGSPTDSTSSVATTSTQDTVGVTSATWSESPRSSTPLSVSTSSTTPDAWPTPTPASTSDAGARAPSVTVLPASTSTPSSESTSGGPAQASGSAGGFFSPPFGSTSTNVPVPTSAPSESHRRVSRVSTPALAGSIASAVLGTVAAAVLLRLWLCRRRALLSATQDSTSGMTASGSDRCTTIPVVRSHPRVCSKIQPRAGADDSVQVAGTHTRTRTRTHSIVSESGARYGSAASSLEPPPSPPSRPPPVIPADRKDCEQHGQERPPRPTPPPTERLPDAAPAQETAAVAAGELGEAHPFHFALPWALVQRMRMLAMMAGEGEGEGEGEEPLPAYEPRR</sequence>
<feature type="compositionally biased region" description="Polar residues" evidence="1">
    <location>
        <begin position="143"/>
        <end position="152"/>
    </location>
</feature>
<keyword evidence="2" id="KW-0472">Membrane</keyword>
<feature type="region of interest" description="Disordered" evidence="1">
    <location>
        <begin position="230"/>
        <end position="318"/>
    </location>
</feature>
<proteinExistence type="predicted"/>
<feature type="compositionally biased region" description="Low complexity" evidence="1">
    <location>
        <begin position="25"/>
        <end position="52"/>
    </location>
</feature>
<keyword evidence="2" id="KW-0812">Transmembrane</keyword>
<reference evidence="3 4" key="1">
    <citation type="submission" date="2016-10" db="EMBL/GenBank/DDBJ databases">
        <title>Genome sequence of the basidiomycete white-rot fungus Trametes pubescens.</title>
        <authorList>
            <person name="Makela M.R."/>
            <person name="Granchi Z."/>
            <person name="Peng M."/>
            <person name="De Vries R.P."/>
            <person name="Grigoriev I."/>
            <person name="Riley R."/>
            <person name="Hilden K."/>
        </authorList>
    </citation>
    <scope>NUCLEOTIDE SEQUENCE [LARGE SCALE GENOMIC DNA]</scope>
    <source>
        <strain evidence="3 4">FBCC735</strain>
    </source>
</reference>
<keyword evidence="4" id="KW-1185">Reference proteome</keyword>
<feature type="transmembrane region" description="Helical" evidence="2">
    <location>
        <begin position="165"/>
        <end position="188"/>
    </location>
</feature>
<evidence type="ECO:0000313" key="3">
    <source>
        <dbReference type="EMBL" id="OJT10246.1"/>
    </source>
</evidence>
<evidence type="ECO:0000313" key="4">
    <source>
        <dbReference type="Proteomes" id="UP000184267"/>
    </source>
</evidence>
<organism evidence="3 4">
    <name type="scientific">Trametes pubescens</name>
    <name type="common">White-rot fungus</name>
    <dbReference type="NCBI Taxonomy" id="154538"/>
    <lineage>
        <taxon>Eukaryota</taxon>
        <taxon>Fungi</taxon>
        <taxon>Dikarya</taxon>
        <taxon>Basidiomycota</taxon>
        <taxon>Agaricomycotina</taxon>
        <taxon>Agaricomycetes</taxon>
        <taxon>Polyporales</taxon>
        <taxon>Polyporaceae</taxon>
        <taxon>Trametes</taxon>
    </lineage>
</organism>
<feature type="compositionally biased region" description="Basic and acidic residues" evidence="1">
    <location>
        <begin position="286"/>
        <end position="300"/>
    </location>
</feature>
<dbReference type="EMBL" id="MNAD01000801">
    <property type="protein sequence ID" value="OJT10246.1"/>
    <property type="molecule type" value="Genomic_DNA"/>
</dbReference>
<gene>
    <name evidence="3" type="ORF">TRAPUB_13239</name>
</gene>
<dbReference type="AlphaFoldDB" id="A0A1M2VRP3"/>
<protein>
    <submittedName>
        <fullName evidence="3">Uncharacterized protein</fullName>
    </submittedName>
</protein>
<comment type="caution">
    <text evidence="3">The sequence shown here is derived from an EMBL/GenBank/DDBJ whole genome shotgun (WGS) entry which is preliminary data.</text>
</comment>
<feature type="region of interest" description="Disordered" evidence="1">
    <location>
        <begin position="353"/>
        <end position="372"/>
    </location>
</feature>
<evidence type="ECO:0000256" key="1">
    <source>
        <dbReference type="SAM" id="MobiDB-lite"/>
    </source>
</evidence>